<comment type="caution">
    <text evidence="2">The sequence shown here is derived from an EMBL/GenBank/DDBJ whole genome shotgun (WGS) entry which is preliminary data.</text>
</comment>
<evidence type="ECO:0000256" key="1">
    <source>
        <dbReference type="SAM" id="Phobius"/>
    </source>
</evidence>
<dbReference type="Proteomes" id="UP000276133">
    <property type="component" value="Unassembled WGS sequence"/>
</dbReference>
<organism evidence="2 3">
    <name type="scientific">Brachionus plicatilis</name>
    <name type="common">Marine rotifer</name>
    <name type="synonym">Brachionus muelleri</name>
    <dbReference type="NCBI Taxonomy" id="10195"/>
    <lineage>
        <taxon>Eukaryota</taxon>
        <taxon>Metazoa</taxon>
        <taxon>Spiralia</taxon>
        <taxon>Gnathifera</taxon>
        <taxon>Rotifera</taxon>
        <taxon>Eurotatoria</taxon>
        <taxon>Monogononta</taxon>
        <taxon>Pseudotrocha</taxon>
        <taxon>Ploima</taxon>
        <taxon>Brachionidae</taxon>
        <taxon>Brachionus</taxon>
    </lineage>
</organism>
<feature type="transmembrane region" description="Helical" evidence="1">
    <location>
        <begin position="20"/>
        <end position="41"/>
    </location>
</feature>
<evidence type="ECO:0000313" key="2">
    <source>
        <dbReference type="EMBL" id="RNA15061.1"/>
    </source>
</evidence>
<keyword evidence="1" id="KW-0812">Transmembrane</keyword>
<dbReference type="AlphaFoldDB" id="A0A3M7QVC8"/>
<dbReference type="EMBL" id="REGN01005052">
    <property type="protein sequence ID" value="RNA15061.1"/>
    <property type="molecule type" value="Genomic_DNA"/>
</dbReference>
<keyword evidence="1" id="KW-0472">Membrane</keyword>
<evidence type="ECO:0000313" key="3">
    <source>
        <dbReference type="Proteomes" id="UP000276133"/>
    </source>
</evidence>
<name>A0A3M7QVC8_BRAPC</name>
<gene>
    <name evidence="2" type="ORF">BpHYR1_017371</name>
</gene>
<keyword evidence="1" id="KW-1133">Transmembrane helix</keyword>
<accession>A0A3M7QVC8</accession>
<reference evidence="2 3" key="1">
    <citation type="journal article" date="2018" name="Sci. Rep.">
        <title>Genomic signatures of local adaptation to the degree of environmental predictability in rotifers.</title>
        <authorList>
            <person name="Franch-Gras L."/>
            <person name="Hahn C."/>
            <person name="Garcia-Roger E.M."/>
            <person name="Carmona M.J."/>
            <person name="Serra M."/>
            <person name="Gomez A."/>
        </authorList>
    </citation>
    <scope>NUCLEOTIDE SEQUENCE [LARGE SCALE GENOMIC DNA]</scope>
    <source>
        <strain evidence="2">HYR1</strain>
    </source>
</reference>
<protein>
    <submittedName>
        <fullName evidence="2">Uncharacterized protein</fullName>
    </submittedName>
</protein>
<keyword evidence="3" id="KW-1185">Reference proteome</keyword>
<sequence>MGLHECETILADENFVQLPVVVWIGLIFLALDAAGIGSLVLETRTSLNKSSSYWDIFRSFKSGVWAIVWFRLVKKLSDSLLVCLSKA</sequence>
<proteinExistence type="predicted"/>